<reference evidence="1 2" key="1">
    <citation type="journal article" date="2006" name="Nature">
        <title>Global trends of whole-genome duplications revealed by the ciliate Paramecium tetraurelia.</title>
        <authorList>
            <consortium name="Genoscope"/>
            <person name="Aury J.-M."/>
            <person name="Jaillon O."/>
            <person name="Duret L."/>
            <person name="Noel B."/>
            <person name="Jubin C."/>
            <person name="Porcel B.M."/>
            <person name="Segurens B."/>
            <person name="Daubin V."/>
            <person name="Anthouard V."/>
            <person name="Aiach N."/>
            <person name="Arnaiz O."/>
            <person name="Billaut A."/>
            <person name="Beisson J."/>
            <person name="Blanc I."/>
            <person name="Bouhouche K."/>
            <person name="Camara F."/>
            <person name="Duharcourt S."/>
            <person name="Guigo R."/>
            <person name="Gogendeau D."/>
            <person name="Katinka M."/>
            <person name="Keller A.-M."/>
            <person name="Kissmehl R."/>
            <person name="Klotz C."/>
            <person name="Koll F."/>
            <person name="Le Moue A."/>
            <person name="Lepere C."/>
            <person name="Malinsky S."/>
            <person name="Nowacki M."/>
            <person name="Nowak J.K."/>
            <person name="Plattner H."/>
            <person name="Poulain J."/>
            <person name="Ruiz F."/>
            <person name="Serrano V."/>
            <person name="Zagulski M."/>
            <person name="Dessen P."/>
            <person name="Betermier M."/>
            <person name="Weissenbach J."/>
            <person name="Scarpelli C."/>
            <person name="Schachter V."/>
            <person name="Sperling L."/>
            <person name="Meyer E."/>
            <person name="Cohen J."/>
            <person name="Wincker P."/>
        </authorList>
    </citation>
    <scope>NUCLEOTIDE SEQUENCE [LARGE SCALE GENOMIC DNA]</scope>
    <source>
        <strain evidence="1 2">Stock d4-2</strain>
    </source>
</reference>
<organism evidence="1 2">
    <name type="scientific">Paramecium tetraurelia</name>
    <dbReference type="NCBI Taxonomy" id="5888"/>
    <lineage>
        <taxon>Eukaryota</taxon>
        <taxon>Sar</taxon>
        <taxon>Alveolata</taxon>
        <taxon>Ciliophora</taxon>
        <taxon>Intramacronucleata</taxon>
        <taxon>Oligohymenophorea</taxon>
        <taxon>Peniculida</taxon>
        <taxon>Parameciidae</taxon>
        <taxon>Paramecium</taxon>
    </lineage>
</organism>
<gene>
    <name evidence="1" type="ORF">GSPATT00012626001</name>
</gene>
<accession>A0D253</accession>
<keyword evidence="2" id="KW-1185">Reference proteome</keyword>
<dbReference type="AlphaFoldDB" id="A0D253"/>
<name>A0D253_PARTE</name>
<dbReference type="OrthoDB" id="308362at2759"/>
<dbReference type="RefSeq" id="XP_001444517.1">
    <property type="nucleotide sequence ID" value="XM_001444480.1"/>
</dbReference>
<dbReference type="KEGG" id="ptm:GSPATT00012626001"/>
<proteinExistence type="predicted"/>
<dbReference type="InParanoid" id="A0D253"/>
<sequence length="121" mass="14045">MIILNSSPNPNLQGQYGLDHSSRLEKAEQNQLKYYVNAYDCEYFIQLSIISNLVPVILQKLKDDSWKIELIHIGYIPPPSKDYDPDALLQQVLCEILNPKEESKKLDISQEITITYYQEDL</sequence>
<dbReference type="GeneID" id="5030301"/>
<dbReference type="HOGENOM" id="CLU_2042612_0_0_1"/>
<protein>
    <submittedName>
        <fullName evidence="1">Uncharacterized protein</fullName>
    </submittedName>
</protein>
<evidence type="ECO:0000313" key="2">
    <source>
        <dbReference type="Proteomes" id="UP000000600"/>
    </source>
</evidence>
<evidence type="ECO:0000313" key="1">
    <source>
        <dbReference type="EMBL" id="CAK77120.1"/>
    </source>
</evidence>
<dbReference type="OMA" id="CECFIEL"/>
<dbReference type="Proteomes" id="UP000000600">
    <property type="component" value="Unassembled WGS sequence"/>
</dbReference>
<dbReference type="EMBL" id="CT868263">
    <property type="protein sequence ID" value="CAK77120.1"/>
    <property type="molecule type" value="Genomic_DNA"/>
</dbReference>